<organism evidence="3 4">
    <name type="scientific">Paramecium sonneborni</name>
    <dbReference type="NCBI Taxonomy" id="65129"/>
    <lineage>
        <taxon>Eukaryota</taxon>
        <taxon>Sar</taxon>
        <taxon>Alveolata</taxon>
        <taxon>Ciliophora</taxon>
        <taxon>Intramacronucleata</taxon>
        <taxon>Oligohymenophorea</taxon>
        <taxon>Peniculida</taxon>
        <taxon>Parameciidae</taxon>
        <taxon>Paramecium</taxon>
    </lineage>
</organism>
<name>A0A8S1Q8Q1_9CILI</name>
<evidence type="ECO:0000313" key="4">
    <source>
        <dbReference type="Proteomes" id="UP000692954"/>
    </source>
</evidence>
<evidence type="ECO:0000256" key="2">
    <source>
        <dbReference type="SAM" id="MobiDB-lite"/>
    </source>
</evidence>
<keyword evidence="4" id="KW-1185">Reference proteome</keyword>
<comment type="caution">
    <text evidence="3">The sequence shown here is derived from an EMBL/GenBank/DDBJ whole genome shotgun (WGS) entry which is preliminary data.</text>
</comment>
<gene>
    <name evidence="3" type="ORF">PSON_ATCC_30995.1.T0990170</name>
</gene>
<evidence type="ECO:0000256" key="1">
    <source>
        <dbReference type="SAM" id="Coils"/>
    </source>
</evidence>
<dbReference type="Proteomes" id="UP000692954">
    <property type="component" value="Unassembled WGS sequence"/>
</dbReference>
<protein>
    <submittedName>
        <fullName evidence="3">Uncharacterized protein</fullName>
    </submittedName>
</protein>
<accession>A0A8S1Q8Q1</accession>
<feature type="coiled-coil region" evidence="1">
    <location>
        <begin position="159"/>
        <end position="186"/>
    </location>
</feature>
<dbReference type="EMBL" id="CAJJDN010000099">
    <property type="protein sequence ID" value="CAD8112009.1"/>
    <property type="molecule type" value="Genomic_DNA"/>
</dbReference>
<dbReference type="AlphaFoldDB" id="A0A8S1Q8Q1"/>
<feature type="compositionally biased region" description="Polar residues" evidence="2">
    <location>
        <begin position="367"/>
        <end position="376"/>
    </location>
</feature>
<keyword evidence="1" id="KW-0175">Coiled coil</keyword>
<evidence type="ECO:0000313" key="3">
    <source>
        <dbReference type="EMBL" id="CAD8112009.1"/>
    </source>
</evidence>
<feature type="region of interest" description="Disordered" evidence="2">
    <location>
        <begin position="349"/>
        <end position="376"/>
    </location>
</feature>
<dbReference type="OrthoDB" id="293759at2759"/>
<sequence>MNKSLLLEMQLRDALDREINLKKLNESLMQAMSEMANQDKGKEIHFLNQLHEREVSNLKTTLQEKITILEYEHRKKCQEFIQLQNDYKQLQLDYQEEQDKKCLNCIELQYQLDLIKKQHDIEKEGLAHEFAEALNNQKSIFEYDLNCIKLKLKELSYQLDCECKEKDKLQKAIQESNNAHDLAQRSLMQQITDLNKAHNDTIIQNNQYQITTQQREQLQIVKLSQIEQEKIILEKQFLEQKEINYKLDSQLKILNQQLHDKETKLLEQKTELTKKLINEKKIAEQCQVVALKLKNDFQRKQSLLIEESLKKEQQLKTIQTQLTRQKSKNKFYENALNQVNLQEIKNNTPKQIKHKKNNFSNDFNSSRQNGHSKNTLSQGHIAKIKILPSSIHKSEADSIHFNLTDMLNSTRNPDQQNLSCRQSNDDVTYNIEQFNCVAKIIQTNEDSNTPTQILTERQQLSPRTRIQTVNPKGHLQRVRQIKADLTKENAIVKLKA</sequence>
<proteinExistence type="predicted"/>
<reference evidence="3" key="1">
    <citation type="submission" date="2021-01" db="EMBL/GenBank/DDBJ databases">
        <authorList>
            <consortium name="Genoscope - CEA"/>
            <person name="William W."/>
        </authorList>
    </citation>
    <scope>NUCLEOTIDE SEQUENCE</scope>
</reference>